<dbReference type="Pfam" id="PF01464">
    <property type="entry name" value="SLT"/>
    <property type="match status" value="1"/>
</dbReference>
<organism evidence="2 3">
    <name type="scientific">Salmonella enterica</name>
    <name type="common">Salmonella choleraesuis</name>
    <dbReference type="NCBI Taxonomy" id="28901"/>
    <lineage>
        <taxon>Bacteria</taxon>
        <taxon>Pseudomonadati</taxon>
        <taxon>Pseudomonadota</taxon>
        <taxon>Gammaproteobacteria</taxon>
        <taxon>Enterobacterales</taxon>
        <taxon>Enterobacteriaceae</taxon>
        <taxon>Salmonella</taxon>
    </lineage>
</organism>
<protein>
    <submittedName>
        <fullName evidence="2">Cell invasion protein</fullName>
    </submittedName>
</protein>
<feature type="domain" description="Transglycosylase SLT" evidence="1">
    <location>
        <begin position="11"/>
        <end position="115"/>
    </location>
</feature>
<reference evidence="2 3" key="1">
    <citation type="submission" date="2018-06" db="EMBL/GenBank/DDBJ databases">
        <authorList>
            <consortium name="Pathogen Informatics"/>
            <person name="Doyle S."/>
        </authorList>
    </citation>
    <scope>NUCLEOTIDE SEQUENCE [LARGE SCALE GENOMIC DNA]</scope>
    <source>
        <strain evidence="2 3">NCTC10718</strain>
    </source>
</reference>
<name>A0A379SDT7_SALER</name>
<dbReference type="SUPFAM" id="SSF53955">
    <property type="entry name" value="Lysozyme-like"/>
    <property type="match status" value="1"/>
</dbReference>
<sequence length="135" mass="15451">MPAITPEIQTCVQAAAHRYNLPVKLILAVIKAEGGKNGLVKHNKNGSVDLGIMQINSIHLGTLKKFGISYNDILFRTCTNIEVGTWILRRQFSDVTDYRDSEQWWRAVGNYHSHTPRHNLAYQKKVWLHLSILQE</sequence>
<proteinExistence type="predicted"/>
<evidence type="ECO:0000259" key="1">
    <source>
        <dbReference type="Pfam" id="PF01464"/>
    </source>
</evidence>
<dbReference type="Proteomes" id="UP000254332">
    <property type="component" value="Unassembled WGS sequence"/>
</dbReference>
<evidence type="ECO:0000313" key="2">
    <source>
        <dbReference type="EMBL" id="SUG27753.1"/>
    </source>
</evidence>
<gene>
    <name evidence="2" type="primary">iagB_3</name>
    <name evidence="2" type="ORF">NCTC10718_05082</name>
</gene>
<dbReference type="EMBL" id="UGWQ01000004">
    <property type="protein sequence ID" value="SUG27753.1"/>
    <property type="molecule type" value="Genomic_DNA"/>
</dbReference>
<accession>A0A379SDT7</accession>
<evidence type="ECO:0000313" key="3">
    <source>
        <dbReference type="Proteomes" id="UP000254332"/>
    </source>
</evidence>
<dbReference type="Gene3D" id="1.10.530.10">
    <property type="match status" value="1"/>
</dbReference>
<dbReference type="AlphaFoldDB" id="A0A379SDT7"/>
<dbReference type="InterPro" id="IPR008258">
    <property type="entry name" value="Transglycosylase_SLT_dom_1"/>
</dbReference>
<dbReference type="InterPro" id="IPR023346">
    <property type="entry name" value="Lysozyme-like_dom_sf"/>
</dbReference>
<dbReference type="CDD" id="cd13400">
    <property type="entry name" value="LT_IagB-like"/>
    <property type="match status" value="1"/>
</dbReference>